<proteinExistence type="inferred from homology"/>
<dbReference type="Proteomes" id="UP000253370">
    <property type="component" value="Unassembled WGS sequence"/>
</dbReference>
<dbReference type="PANTHER" id="PTHR30419:SF8">
    <property type="entry name" value="NITROGEN ASSIMILATION TRANSCRIPTIONAL ACTIVATOR-RELATED"/>
    <property type="match status" value="1"/>
</dbReference>
<dbReference type="InterPro" id="IPR036390">
    <property type="entry name" value="WH_DNA-bd_sf"/>
</dbReference>
<keyword evidence="4" id="KW-0804">Transcription</keyword>
<evidence type="ECO:0000313" key="7">
    <source>
        <dbReference type="Proteomes" id="UP000253370"/>
    </source>
</evidence>
<dbReference type="Pfam" id="PF03466">
    <property type="entry name" value="LysR_substrate"/>
    <property type="match status" value="1"/>
</dbReference>
<dbReference type="GO" id="GO:0005829">
    <property type="term" value="C:cytosol"/>
    <property type="evidence" value="ECO:0007669"/>
    <property type="project" value="TreeGrafter"/>
</dbReference>
<evidence type="ECO:0000256" key="2">
    <source>
        <dbReference type="ARBA" id="ARBA00023015"/>
    </source>
</evidence>
<keyword evidence="3" id="KW-0238">DNA-binding</keyword>
<dbReference type="InterPro" id="IPR050950">
    <property type="entry name" value="HTH-type_LysR_regulators"/>
</dbReference>
<dbReference type="InterPro" id="IPR005119">
    <property type="entry name" value="LysR_subst-bd"/>
</dbReference>
<sequence length="330" mass="35631">MLVPEEISGLSPDAARLVQRLKLRQLQLVIAVGEQGSILNAARGLNMAQPSATKLIKDLEAAFGVPLFERTNRGVVPTMFGEALIRHGKLILSQVTHAAEEIADLADGSGGRVVVGTLLAAAPLLLPRTVARVLAARPNLQIKIVEATNERLMPALRVGELDFAVGRLPAHRFRDELAQERLYDERVVAVTRPDHPLQGRACTLGEVAGGGFILPPPETTLRRQIDQMFFDAGLEQPRRVVESISYLANRSLLAGTDLIGFLPEHVTRQDAAAGLIAPLDWEVPIPRSGVGVSYRRGRGLSPAAAYVLDELRREAARLSRSAPSSARATS</sequence>
<reference evidence="6 7" key="1">
    <citation type="submission" date="2018-07" db="EMBL/GenBank/DDBJ databases">
        <title>Rhodosalinus sp. strain E84T genomic sequence and assembly.</title>
        <authorList>
            <person name="Liu Z.-W."/>
            <person name="Lu D.-C."/>
        </authorList>
    </citation>
    <scope>NUCLEOTIDE SEQUENCE [LARGE SCALE GENOMIC DNA]</scope>
    <source>
        <strain evidence="6 7">E84</strain>
    </source>
</reference>
<dbReference type="InterPro" id="IPR000847">
    <property type="entry name" value="LysR_HTH_N"/>
</dbReference>
<dbReference type="PANTHER" id="PTHR30419">
    <property type="entry name" value="HTH-TYPE TRANSCRIPTIONAL REGULATOR YBHD"/>
    <property type="match status" value="1"/>
</dbReference>
<evidence type="ECO:0000256" key="3">
    <source>
        <dbReference type="ARBA" id="ARBA00023125"/>
    </source>
</evidence>
<protein>
    <submittedName>
        <fullName evidence="6">LysR family transcriptional regulator</fullName>
    </submittedName>
</protein>
<evidence type="ECO:0000259" key="5">
    <source>
        <dbReference type="PROSITE" id="PS50931"/>
    </source>
</evidence>
<dbReference type="PROSITE" id="PS50931">
    <property type="entry name" value="HTH_LYSR"/>
    <property type="match status" value="1"/>
</dbReference>
<dbReference type="Gene3D" id="1.10.10.10">
    <property type="entry name" value="Winged helix-like DNA-binding domain superfamily/Winged helix DNA-binding domain"/>
    <property type="match status" value="1"/>
</dbReference>
<comment type="caution">
    <text evidence="6">The sequence shown here is derived from an EMBL/GenBank/DDBJ whole genome shotgun (WGS) entry which is preliminary data.</text>
</comment>
<keyword evidence="7" id="KW-1185">Reference proteome</keyword>
<accession>A0A365U5X2</accession>
<evidence type="ECO:0000313" key="6">
    <source>
        <dbReference type="EMBL" id="RBI83708.1"/>
    </source>
</evidence>
<dbReference type="Gene3D" id="3.40.190.290">
    <property type="match status" value="1"/>
</dbReference>
<organism evidence="6 7">
    <name type="scientific">Rhodosalinus halophilus</name>
    <dbReference type="NCBI Taxonomy" id="2259333"/>
    <lineage>
        <taxon>Bacteria</taxon>
        <taxon>Pseudomonadati</taxon>
        <taxon>Pseudomonadota</taxon>
        <taxon>Alphaproteobacteria</taxon>
        <taxon>Rhodobacterales</taxon>
        <taxon>Paracoccaceae</taxon>
        <taxon>Rhodosalinus</taxon>
    </lineage>
</organism>
<dbReference type="AlphaFoldDB" id="A0A365U5X2"/>
<dbReference type="Pfam" id="PF00126">
    <property type="entry name" value="HTH_1"/>
    <property type="match status" value="1"/>
</dbReference>
<dbReference type="EMBL" id="QNTQ01000015">
    <property type="protein sequence ID" value="RBI83708.1"/>
    <property type="molecule type" value="Genomic_DNA"/>
</dbReference>
<comment type="similarity">
    <text evidence="1">Belongs to the LysR transcriptional regulatory family.</text>
</comment>
<gene>
    <name evidence="6" type="ORF">DRV85_15315</name>
</gene>
<dbReference type="GO" id="GO:0003677">
    <property type="term" value="F:DNA binding"/>
    <property type="evidence" value="ECO:0007669"/>
    <property type="project" value="UniProtKB-KW"/>
</dbReference>
<dbReference type="InterPro" id="IPR036388">
    <property type="entry name" value="WH-like_DNA-bd_sf"/>
</dbReference>
<evidence type="ECO:0000256" key="4">
    <source>
        <dbReference type="ARBA" id="ARBA00023163"/>
    </source>
</evidence>
<dbReference type="SUPFAM" id="SSF53850">
    <property type="entry name" value="Periplasmic binding protein-like II"/>
    <property type="match status" value="1"/>
</dbReference>
<dbReference type="SUPFAM" id="SSF46785">
    <property type="entry name" value="Winged helix' DNA-binding domain"/>
    <property type="match status" value="1"/>
</dbReference>
<evidence type="ECO:0000256" key="1">
    <source>
        <dbReference type="ARBA" id="ARBA00009437"/>
    </source>
</evidence>
<dbReference type="PRINTS" id="PR00039">
    <property type="entry name" value="HTHLYSR"/>
</dbReference>
<dbReference type="OrthoDB" id="9803030at2"/>
<dbReference type="GO" id="GO:0003700">
    <property type="term" value="F:DNA-binding transcription factor activity"/>
    <property type="evidence" value="ECO:0007669"/>
    <property type="project" value="InterPro"/>
</dbReference>
<keyword evidence="2" id="KW-0805">Transcription regulation</keyword>
<feature type="domain" description="HTH lysR-type" evidence="5">
    <location>
        <begin position="21"/>
        <end position="78"/>
    </location>
</feature>
<name>A0A365U5X2_9RHOB</name>